<evidence type="ECO:0000313" key="2">
    <source>
        <dbReference type="Proteomes" id="UP000055024"/>
    </source>
</evidence>
<protein>
    <submittedName>
        <fullName evidence="1">Uncharacterized protein</fullName>
    </submittedName>
</protein>
<dbReference type="Proteomes" id="UP000055024">
    <property type="component" value="Unassembled WGS sequence"/>
</dbReference>
<reference evidence="1 2" key="1">
    <citation type="submission" date="2015-01" db="EMBL/GenBank/DDBJ databases">
        <title>Evolution of Trichinella species and genotypes.</title>
        <authorList>
            <person name="Korhonen P.K."/>
            <person name="Edoardo P."/>
            <person name="Giuseppe L.R."/>
            <person name="Gasser R.B."/>
        </authorList>
    </citation>
    <scope>NUCLEOTIDE SEQUENCE [LARGE SCALE GENOMIC DNA]</scope>
    <source>
        <strain evidence="1">ISS1029</strain>
    </source>
</reference>
<dbReference type="EMBL" id="JYDP01000038">
    <property type="protein sequence ID" value="KRZ12649.1"/>
    <property type="molecule type" value="Genomic_DNA"/>
</dbReference>
<gene>
    <name evidence="1" type="ORF">T11_3615</name>
</gene>
<name>A0A0V1HQ49_9BILA</name>
<accession>A0A0V1HQ49</accession>
<sequence length="58" mass="6531">MCGASSSGCFTGKLDEQPTAQEWKIVNSSMMGKALLWLYRLAATERYDAFTRNLDEHT</sequence>
<comment type="caution">
    <text evidence="1">The sequence shown here is derived from an EMBL/GenBank/DDBJ whole genome shotgun (WGS) entry which is preliminary data.</text>
</comment>
<dbReference type="AlphaFoldDB" id="A0A0V1HQ49"/>
<proteinExistence type="predicted"/>
<evidence type="ECO:0000313" key="1">
    <source>
        <dbReference type="EMBL" id="KRZ12649.1"/>
    </source>
</evidence>
<organism evidence="1 2">
    <name type="scientific">Trichinella zimbabwensis</name>
    <dbReference type="NCBI Taxonomy" id="268475"/>
    <lineage>
        <taxon>Eukaryota</taxon>
        <taxon>Metazoa</taxon>
        <taxon>Ecdysozoa</taxon>
        <taxon>Nematoda</taxon>
        <taxon>Enoplea</taxon>
        <taxon>Dorylaimia</taxon>
        <taxon>Trichinellida</taxon>
        <taxon>Trichinellidae</taxon>
        <taxon>Trichinella</taxon>
    </lineage>
</organism>
<keyword evidence="2" id="KW-1185">Reference proteome</keyword>